<dbReference type="PhylomeDB" id="A0A0G4HAD8"/>
<evidence type="ECO:0000313" key="1">
    <source>
        <dbReference type="EMBL" id="CEM40913.1"/>
    </source>
</evidence>
<evidence type="ECO:0008006" key="2">
    <source>
        <dbReference type="Google" id="ProtNLM"/>
    </source>
</evidence>
<dbReference type="InterPro" id="IPR012337">
    <property type="entry name" value="RNaseH-like_sf"/>
</dbReference>
<sequence length="221" mass="24391">MGCMHALAYLQHLVAIEENRGDNAGQAVNYNRVNFPHLIQREVVGFQGQRGFQHWVVVHHAHDEGVKEILMRGIDDQLQMKGIPGQNPRIICINAGQADDFKNQMLGEIQQLGGRPDIVVVILLRQNADRIYAAVKNEFCTEDYACPTQCIGADTLQKKGAQAVAKLVDQMICKQRESDLSAGVSGGGDPTQVYGDRPFLLSQWRVTSGTLPTTLEGTRPL</sequence>
<dbReference type="Gene3D" id="3.40.50.2300">
    <property type="match status" value="1"/>
</dbReference>
<accession>A0A0G4HAD8</accession>
<dbReference type="VEuPathDB" id="CryptoDB:Cvel_25642"/>
<organism evidence="1">
    <name type="scientific">Chromera velia CCMP2878</name>
    <dbReference type="NCBI Taxonomy" id="1169474"/>
    <lineage>
        <taxon>Eukaryota</taxon>
        <taxon>Sar</taxon>
        <taxon>Alveolata</taxon>
        <taxon>Colpodellida</taxon>
        <taxon>Chromeraceae</taxon>
        <taxon>Chromera</taxon>
    </lineage>
</organism>
<protein>
    <recommendedName>
        <fullName evidence="2">Piwi domain-containing protein</fullName>
    </recommendedName>
</protein>
<name>A0A0G4HAD8_9ALVE</name>
<dbReference type="SUPFAM" id="SSF53098">
    <property type="entry name" value="Ribonuclease H-like"/>
    <property type="match status" value="1"/>
</dbReference>
<dbReference type="AlphaFoldDB" id="A0A0G4HAD8"/>
<gene>
    <name evidence="1" type="ORF">Cvel_25642</name>
</gene>
<dbReference type="EMBL" id="CDMZ01002129">
    <property type="protein sequence ID" value="CEM40913.1"/>
    <property type="molecule type" value="Genomic_DNA"/>
</dbReference>
<reference evidence="1" key="1">
    <citation type="submission" date="2014-11" db="EMBL/GenBank/DDBJ databases">
        <authorList>
            <person name="Otto D Thomas"/>
            <person name="Naeem Raeece"/>
        </authorList>
    </citation>
    <scope>NUCLEOTIDE SEQUENCE</scope>
</reference>
<proteinExistence type="predicted"/>